<evidence type="ECO:0000313" key="1">
    <source>
        <dbReference type="EMBL" id="GHE23523.1"/>
    </source>
</evidence>
<evidence type="ECO:0000313" key="2">
    <source>
        <dbReference type="Proteomes" id="UP000620550"/>
    </source>
</evidence>
<sequence length="66" mass="7553">MMKHKPPSGVIGPNIVKPSNPIRERILSKYREPQNNTIPNINAIKEMRMDAFLALEKVERNNNAKV</sequence>
<protein>
    <submittedName>
        <fullName evidence="1">Uncharacterized protein</fullName>
    </submittedName>
</protein>
<dbReference type="EMBL" id="BNAF01000002">
    <property type="protein sequence ID" value="GHE23523.1"/>
    <property type="molecule type" value="Genomic_DNA"/>
</dbReference>
<reference evidence="2" key="1">
    <citation type="journal article" date="2019" name="Int. J. Syst. Evol. Microbiol.">
        <title>The Global Catalogue of Microorganisms (GCM) 10K type strain sequencing project: providing services to taxonomists for standard genome sequencing and annotation.</title>
        <authorList>
            <consortium name="The Broad Institute Genomics Platform"/>
            <consortium name="The Broad Institute Genome Sequencing Center for Infectious Disease"/>
            <person name="Wu L."/>
            <person name="Ma J."/>
        </authorList>
    </citation>
    <scope>NUCLEOTIDE SEQUENCE [LARGE SCALE GENOMIC DNA]</scope>
    <source>
        <strain evidence="2">CGMCC 1.12966</strain>
    </source>
</reference>
<proteinExistence type="predicted"/>
<accession>A0ABQ3HQI5</accession>
<name>A0ABQ3HQI5_9SPHI</name>
<keyword evidence="2" id="KW-1185">Reference proteome</keyword>
<comment type="caution">
    <text evidence="1">The sequence shown here is derived from an EMBL/GenBank/DDBJ whole genome shotgun (WGS) entry which is preliminary data.</text>
</comment>
<dbReference type="Proteomes" id="UP000620550">
    <property type="component" value="Unassembled WGS sequence"/>
</dbReference>
<gene>
    <name evidence="1" type="ORF">GCM10017764_04910</name>
</gene>
<organism evidence="1 2">
    <name type="scientific">Sphingobacterium griseoflavum</name>
    <dbReference type="NCBI Taxonomy" id="1474952"/>
    <lineage>
        <taxon>Bacteria</taxon>
        <taxon>Pseudomonadati</taxon>
        <taxon>Bacteroidota</taxon>
        <taxon>Sphingobacteriia</taxon>
        <taxon>Sphingobacteriales</taxon>
        <taxon>Sphingobacteriaceae</taxon>
        <taxon>Sphingobacterium</taxon>
    </lineage>
</organism>